<keyword evidence="2" id="KW-1185">Reference proteome</keyword>
<dbReference type="Proteomes" id="UP001144612">
    <property type="component" value="Unassembled WGS sequence"/>
</dbReference>
<organism evidence="1 2">
    <name type="scientific">Clostridium brassicae</name>
    <dbReference type="NCBI Taxonomy" id="2999072"/>
    <lineage>
        <taxon>Bacteria</taxon>
        <taxon>Bacillati</taxon>
        <taxon>Bacillota</taxon>
        <taxon>Clostridia</taxon>
        <taxon>Eubacteriales</taxon>
        <taxon>Clostridiaceae</taxon>
        <taxon>Clostridium</taxon>
    </lineage>
</organism>
<proteinExistence type="predicted"/>
<evidence type="ECO:0000313" key="2">
    <source>
        <dbReference type="Proteomes" id="UP001144612"/>
    </source>
</evidence>
<name>A0ABT4DGA9_9CLOT</name>
<sequence length="50" mass="6099">MKDNNLDRIIKNIYIEFNDETNIRYNIEASSFNIIMNKFHSNLNKSYDKR</sequence>
<protein>
    <submittedName>
        <fullName evidence="1">Uncharacterized protein</fullName>
    </submittedName>
</protein>
<comment type="caution">
    <text evidence="1">The sequence shown here is derived from an EMBL/GenBank/DDBJ whole genome shotgun (WGS) entry which is preliminary data.</text>
</comment>
<reference evidence="1" key="1">
    <citation type="submission" date="2022-12" db="EMBL/GenBank/DDBJ databases">
        <title>Clostridium sp. nov., isolated from industrial wastewater.</title>
        <authorList>
            <person name="Jiayan W."/>
        </authorList>
    </citation>
    <scope>NUCLEOTIDE SEQUENCE</scope>
    <source>
        <strain evidence="1">ZC22-4</strain>
    </source>
</reference>
<dbReference type="EMBL" id="JAPQFJ010000023">
    <property type="protein sequence ID" value="MCY6960246.1"/>
    <property type="molecule type" value="Genomic_DNA"/>
</dbReference>
<gene>
    <name evidence="1" type="ORF">OW729_16635</name>
</gene>
<evidence type="ECO:0000313" key="1">
    <source>
        <dbReference type="EMBL" id="MCY6960246.1"/>
    </source>
</evidence>
<accession>A0ABT4DGA9</accession>
<dbReference type="RefSeq" id="WP_268062680.1">
    <property type="nucleotide sequence ID" value="NZ_JAPQFJ010000023.1"/>
</dbReference>